<feature type="region of interest" description="Disordered" evidence="4">
    <location>
        <begin position="768"/>
        <end position="792"/>
    </location>
</feature>
<evidence type="ECO:0000256" key="1">
    <source>
        <dbReference type="ARBA" id="ARBA00004123"/>
    </source>
</evidence>
<evidence type="ECO:0000259" key="7">
    <source>
        <dbReference type="Pfam" id="PF22770"/>
    </source>
</evidence>
<feature type="compositionally biased region" description="Basic and acidic residues" evidence="4">
    <location>
        <begin position="781"/>
        <end position="792"/>
    </location>
</feature>
<dbReference type="InterPro" id="IPR039182">
    <property type="entry name" value="Pop1"/>
</dbReference>
<evidence type="ECO:0000256" key="4">
    <source>
        <dbReference type="SAM" id="MobiDB-lite"/>
    </source>
</evidence>
<evidence type="ECO:0000313" key="9">
    <source>
        <dbReference type="Proteomes" id="UP000283509"/>
    </source>
</evidence>
<dbReference type="InterPro" id="IPR012590">
    <property type="entry name" value="POPLD_dom"/>
</dbReference>
<feature type="compositionally biased region" description="Polar residues" evidence="4">
    <location>
        <begin position="307"/>
        <end position="316"/>
    </location>
</feature>
<sequence length="963" mass="109784">MDELPSSCSYLALGAARIREIKTIINKLDNCEHGGRVFQNLPRHMQRRTVSANPKRLPHYLRDRHMREGGANVKTTKRPKKKYRHRPNNLLAAYHRRQSEFLWLETHVWHAKRFHMTRKWGYALSVTPTMKGYRSTLRAATKTCTVQDVSYLCCIELEGTKASLLAGLAPITQSLDLAKLKSPEVLQGKRWMSLVLFKKDKKPYGALGSVDILWHPKPGHDQDNKESENSKLWLWVHPSAHSQVVNLLIEAYNFKKKLGEADSVIQMKDQETKLLEVSKEGDSPMEIEEVNEVPKSESKDTEVPAGFSNNDDTSFNKIEGEKNKVKENLHSTKKNVNQSKVAKKNIPFERTPKYNSPDSSVKMTLLKDTINRFRITGPQSYNVIKTALYPADVTLREKDEANDQPWWHQYYSDEDQQKIYKHQLETWKSFSSCPPPPNTVLPMTIRDPRITLPHKKLPLKTSDPDTNVQVETSDWPVESPFFDIRLRDEVTLTKEEDSIINKKRSKMLVPGERATEHPEEAKLPILLMSRPPTHSAGHGAGWDILIPSGWAMNVWMSLIFCGGVAIGLKESLTLVMEALTPLPPFLMPDTPSGEIYSTEEGQEREEEYFKRPPGARHNFIKLGVQNPFSAPWRRLISNWKDGTGDFFVLRDIGLLNKIAGICGDASNRIKARNMGKKRKVIAESQTVPYKSAKIDPYLETITECKVTEEEPGLDTFSATAVEDVVESLRKIDTQCLVMVRLQLEGKGALEPCAMICLPQLEDLKGRLKPEKPLDQSSNLQEPHHEDTRADQRVQLKEEHKKIGSKLQRLRKKARAKVSEEHDMTDITDTPLDKKIGEALKKAEEENQEIIAKYRAYQKTMEDLWLMPRDDPLQCCSRKIMGYITQGTFCITLGVSGGVGWVALEPLMQLLLLYEKFYAETSDMNELQDSCKRGKPRSSHSVLIRCPSTLHYQWAGLTIVVQPE</sequence>
<organism evidence="8 9">
    <name type="scientific">Penaeus vannamei</name>
    <name type="common">Whiteleg shrimp</name>
    <name type="synonym">Litopenaeus vannamei</name>
    <dbReference type="NCBI Taxonomy" id="6689"/>
    <lineage>
        <taxon>Eukaryota</taxon>
        <taxon>Metazoa</taxon>
        <taxon>Ecdysozoa</taxon>
        <taxon>Arthropoda</taxon>
        <taxon>Crustacea</taxon>
        <taxon>Multicrustacea</taxon>
        <taxon>Malacostraca</taxon>
        <taxon>Eumalacostraca</taxon>
        <taxon>Eucarida</taxon>
        <taxon>Decapoda</taxon>
        <taxon>Dendrobranchiata</taxon>
        <taxon>Penaeoidea</taxon>
        <taxon>Penaeidae</taxon>
        <taxon>Penaeus</taxon>
    </lineage>
</organism>
<accession>A0A423T662</accession>
<dbReference type="PANTHER" id="PTHR22731:SF3">
    <property type="entry name" value="RIBONUCLEASES P_MRP PROTEIN SUBUNIT POP1"/>
    <property type="match status" value="1"/>
</dbReference>
<dbReference type="EMBL" id="QCYY01002219">
    <property type="protein sequence ID" value="ROT71984.1"/>
    <property type="molecule type" value="Genomic_DNA"/>
</dbReference>
<dbReference type="PANTHER" id="PTHR22731">
    <property type="entry name" value="RIBONUCLEASES P/MRP PROTEIN SUBUNIT POP1"/>
    <property type="match status" value="1"/>
</dbReference>
<dbReference type="GO" id="GO:0001682">
    <property type="term" value="P:tRNA 5'-leader removal"/>
    <property type="evidence" value="ECO:0007669"/>
    <property type="project" value="InterPro"/>
</dbReference>
<protein>
    <submittedName>
        <fullName evidence="8">Ribonucleases P/MRP protein subunit POP1</fullName>
    </submittedName>
</protein>
<reference evidence="8 9" key="2">
    <citation type="submission" date="2019-01" db="EMBL/GenBank/DDBJ databases">
        <title>The decoding of complex shrimp genome reveals the adaptation for benthos swimmer, frequently molting mechanism and breeding impact on genome.</title>
        <authorList>
            <person name="Sun Y."/>
            <person name="Gao Y."/>
            <person name="Yu Y."/>
        </authorList>
    </citation>
    <scope>NUCLEOTIDE SEQUENCE [LARGE SCALE GENOMIC DNA]</scope>
    <source>
        <tissue evidence="8">Muscle</tissue>
    </source>
</reference>
<dbReference type="AlphaFoldDB" id="A0A423T662"/>
<keyword evidence="3" id="KW-0539">Nucleus</keyword>
<dbReference type="Proteomes" id="UP000283509">
    <property type="component" value="Unassembled WGS sequence"/>
</dbReference>
<feature type="compositionally biased region" description="Basic and acidic residues" evidence="4">
    <location>
        <begin position="292"/>
        <end position="302"/>
    </location>
</feature>
<dbReference type="GO" id="GO:0000172">
    <property type="term" value="C:ribonuclease MRP complex"/>
    <property type="evidence" value="ECO:0007669"/>
    <property type="project" value="InterPro"/>
</dbReference>
<proteinExistence type="predicted"/>
<reference evidence="8 9" key="1">
    <citation type="submission" date="2018-04" db="EMBL/GenBank/DDBJ databases">
        <authorList>
            <person name="Zhang X."/>
            <person name="Yuan J."/>
            <person name="Li F."/>
            <person name="Xiang J."/>
        </authorList>
    </citation>
    <scope>NUCLEOTIDE SEQUENCE [LARGE SCALE GENOMIC DNA]</scope>
    <source>
        <tissue evidence="8">Muscle</tissue>
    </source>
</reference>
<evidence type="ECO:0000256" key="2">
    <source>
        <dbReference type="ARBA" id="ARBA00022694"/>
    </source>
</evidence>
<feature type="domain" description="POPLD" evidence="6">
    <location>
        <begin position="541"/>
        <end position="632"/>
    </location>
</feature>
<feature type="domain" description="Pop1 N-terminal" evidence="5">
    <location>
        <begin position="80"/>
        <end position="159"/>
    </location>
</feature>
<evidence type="ECO:0000259" key="5">
    <source>
        <dbReference type="Pfam" id="PF06978"/>
    </source>
</evidence>
<name>A0A423T662_PENVA</name>
<dbReference type="STRING" id="6689.A0A423T662"/>
<dbReference type="InterPro" id="IPR009723">
    <property type="entry name" value="Pop1_N"/>
</dbReference>
<evidence type="ECO:0000259" key="6">
    <source>
        <dbReference type="Pfam" id="PF08170"/>
    </source>
</evidence>
<dbReference type="Pfam" id="PF22770">
    <property type="entry name" value="POP1_C"/>
    <property type="match status" value="1"/>
</dbReference>
<comment type="subcellular location">
    <subcellularLocation>
        <location evidence="1">Nucleus</location>
    </subcellularLocation>
</comment>
<comment type="caution">
    <text evidence="8">The sequence shown here is derived from an EMBL/GenBank/DDBJ whole genome shotgun (WGS) entry which is preliminary data.</text>
</comment>
<keyword evidence="9" id="KW-1185">Reference proteome</keyword>
<dbReference type="GO" id="GO:0005655">
    <property type="term" value="C:nucleolar ribonuclease P complex"/>
    <property type="evidence" value="ECO:0007669"/>
    <property type="project" value="InterPro"/>
</dbReference>
<dbReference type="Pfam" id="PF06978">
    <property type="entry name" value="POP1_N"/>
    <property type="match status" value="1"/>
</dbReference>
<dbReference type="InterPro" id="IPR055079">
    <property type="entry name" value="POP1_C"/>
</dbReference>
<dbReference type="OrthoDB" id="442863at2759"/>
<evidence type="ECO:0000313" key="8">
    <source>
        <dbReference type="EMBL" id="ROT71984.1"/>
    </source>
</evidence>
<evidence type="ECO:0000256" key="3">
    <source>
        <dbReference type="ARBA" id="ARBA00023242"/>
    </source>
</evidence>
<feature type="domain" description="POP1 C-terminal" evidence="7">
    <location>
        <begin position="735"/>
        <end position="960"/>
    </location>
</feature>
<keyword evidence="2" id="KW-0819">tRNA processing</keyword>
<dbReference type="Pfam" id="PF08170">
    <property type="entry name" value="POPLD"/>
    <property type="match status" value="1"/>
</dbReference>
<feature type="region of interest" description="Disordered" evidence="4">
    <location>
        <begin position="291"/>
        <end position="316"/>
    </location>
</feature>
<gene>
    <name evidence="8" type="ORF">C7M84_009664</name>
</gene>